<dbReference type="EMBL" id="GGEC01001874">
    <property type="protein sequence ID" value="MBW82357.1"/>
    <property type="molecule type" value="Transcribed_RNA"/>
</dbReference>
<name>A0A2P2IM82_RHIMU</name>
<proteinExistence type="predicted"/>
<accession>A0A2P2IM82</accession>
<reference evidence="1" key="1">
    <citation type="submission" date="2018-02" db="EMBL/GenBank/DDBJ databases">
        <title>Rhizophora mucronata_Transcriptome.</title>
        <authorList>
            <person name="Meera S.P."/>
            <person name="Sreeshan A."/>
            <person name="Augustine A."/>
        </authorList>
    </citation>
    <scope>NUCLEOTIDE SEQUENCE</scope>
    <source>
        <tissue evidence="1">Leaf</tissue>
    </source>
</reference>
<protein>
    <submittedName>
        <fullName evidence="1">Uncharacterized protein</fullName>
    </submittedName>
</protein>
<dbReference type="AlphaFoldDB" id="A0A2P2IM82"/>
<sequence>MKFVSLLLWKEITQVGRVNQIHFQLLFCFWSPFNTKNMKAK</sequence>
<organism evidence="1">
    <name type="scientific">Rhizophora mucronata</name>
    <name type="common">Asiatic mangrove</name>
    <dbReference type="NCBI Taxonomy" id="61149"/>
    <lineage>
        <taxon>Eukaryota</taxon>
        <taxon>Viridiplantae</taxon>
        <taxon>Streptophyta</taxon>
        <taxon>Embryophyta</taxon>
        <taxon>Tracheophyta</taxon>
        <taxon>Spermatophyta</taxon>
        <taxon>Magnoliopsida</taxon>
        <taxon>eudicotyledons</taxon>
        <taxon>Gunneridae</taxon>
        <taxon>Pentapetalae</taxon>
        <taxon>rosids</taxon>
        <taxon>fabids</taxon>
        <taxon>Malpighiales</taxon>
        <taxon>Rhizophoraceae</taxon>
        <taxon>Rhizophora</taxon>
    </lineage>
</organism>
<evidence type="ECO:0000313" key="1">
    <source>
        <dbReference type="EMBL" id="MBW82357.1"/>
    </source>
</evidence>